<name>A0ABU1ZZQ4_9CORY</name>
<dbReference type="InterPro" id="IPR011032">
    <property type="entry name" value="GroES-like_sf"/>
</dbReference>
<dbReference type="Pfam" id="PF13602">
    <property type="entry name" value="ADH_zinc_N_2"/>
    <property type="match status" value="1"/>
</dbReference>
<dbReference type="EMBL" id="JAVDXZ010000001">
    <property type="protein sequence ID" value="MDR7330424.1"/>
    <property type="molecule type" value="Genomic_DNA"/>
</dbReference>
<keyword evidence="2" id="KW-0560">Oxidoreductase</keyword>
<keyword evidence="2" id="KW-0479">Metal-binding</keyword>
<evidence type="ECO:0000259" key="3">
    <source>
        <dbReference type="SMART" id="SM00829"/>
    </source>
</evidence>
<evidence type="ECO:0000313" key="4">
    <source>
        <dbReference type="EMBL" id="MDR7330424.1"/>
    </source>
</evidence>
<dbReference type="Gene3D" id="3.40.50.720">
    <property type="entry name" value="NAD(P)-binding Rossmann-like Domain"/>
    <property type="match status" value="1"/>
</dbReference>
<dbReference type="CDD" id="cd08252">
    <property type="entry name" value="AL_MDR"/>
    <property type="match status" value="1"/>
</dbReference>
<keyword evidence="2" id="KW-0862">Zinc</keyword>
<organism evidence="4 5">
    <name type="scientific">Corynebacterium guangdongense</name>
    <dbReference type="NCBI Taxonomy" id="1783348"/>
    <lineage>
        <taxon>Bacteria</taxon>
        <taxon>Bacillati</taxon>
        <taxon>Actinomycetota</taxon>
        <taxon>Actinomycetes</taxon>
        <taxon>Mycobacteriales</taxon>
        <taxon>Corynebacteriaceae</taxon>
        <taxon>Corynebacterium</taxon>
    </lineage>
</organism>
<dbReference type="InterPro" id="IPR036291">
    <property type="entry name" value="NAD(P)-bd_dom_sf"/>
</dbReference>
<evidence type="ECO:0000256" key="1">
    <source>
        <dbReference type="ARBA" id="ARBA00022857"/>
    </source>
</evidence>
<dbReference type="Pfam" id="PF08240">
    <property type="entry name" value="ADH_N"/>
    <property type="match status" value="1"/>
</dbReference>
<dbReference type="SUPFAM" id="SSF51735">
    <property type="entry name" value="NAD(P)-binding Rossmann-fold domains"/>
    <property type="match status" value="1"/>
</dbReference>
<dbReference type="SUPFAM" id="SSF50129">
    <property type="entry name" value="GroES-like"/>
    <property type="match status" value="1"/>
</dbReference>
<dbReference type="NCBIfam" id="TIGR02817">
    <property type="entry name" value="adh_fam_1"/>
    <property type="match status" value="1"/>
</dbReference>
<dbReference type="PANTHER" id="PTHR44154">
    <property type="entry name" value="QUINONE OXIDOREDUCTASE"/>
    <property type="match status" value="1"/>
</dbReference>
<dbReference type="SMART" id="SM00829">
    <property type="entry name" value="PKS_ER"/>
    <property type="match status" value="1"/>
</dbReference>
<feature type="domain" description="Enoyl reductase (ER)" evidence="3">
    <location>
        <begin position="7"/>
        <end position="322"/>
    </location>
</feature>
<sequence length="327" mass="35340">MTHLSIGVQSSRFVEREVETPAATGHDLLVEVEAVSVNPLDVAVAGGAGDGTVLGFDAAGTVRAVGPDVTLFRPGDRVMYAGQIDRPGSNQRYQLVDERITGPAPRTVSWAEAAALPLTSITAWESLVDHLGLDEHSEGTLLVVGATGGVGYVMLQLVEELMPKVTVVATASDEERATWVRMLGAEHTVNHREPDLAEQILEVAPEGVDWVFSAHSRGMGQTYARVVKPFGHIVGVDAGLEDFQVLKIKGIAWHWESMFARPLHRTPDMVEQHRLLAHVATLVEDDLLEPVIAQELSPINAENLTRAHEIVRGGRSAGKVVLSGWEE</sequence>
<dbReference type="PANTHER" id="PTHR44154:SF1">
    <property type="entry name" value="QUINONE OXIDOREDUCTASE"/>
    <property type="match status" value="1"/>
</dbReference>
<dbReference type="InterPro" id="IPR051603">
    <property type="entry name" value="Zinc-ADH_QOR/CCCR"/>
</dbReference>
<dbReference type="Gene3D" id="3.90.180.10">
    <property type="entry name" value="Medium-chain alcohol dehydrogenases, catalytic domain"/>
    <property type="match status" value="1"/>
</dbReference>
<gene>
    <name evidence="4" type="ORF">J2S39_002100</name>
</gene>
<comment type="similarity">
    <text evidence="2">Belongs to the zinc-containing alcohol dehydrogenase family. Quinone oxidoreductase subfamily.</text>
</comment>
<keyword evidence="5" id="KW-1185">Reference proteome</keyword>
<reference evidence="4" key="1">
    <citation type="submission" date="2023-07" db="EMBL/GenBank/DDBJ databases">
        <title>Sequencing the genomes of 1000 actinobacteria strains.</title>
        <authorList>
            <person name="Klenk H.-P."/>
        </authorList>
    </citation>
    <scope>NUCLEOTIDE SEQUENCE</scope>
    <source>
        <strain evidence="4">DSM 107476</strain>
    </source>
</reference>
<accession>A0ABU1ZZQ4</accession>
<proteinExistence type="inferred from homology"/>
<comment type="caution">
    <text evidence="4">The sequence shown here is derived from an EMBL/GenBank/DDBJ whole genome shotgun (WGS) entry which is preliminary data.</text>
</comment>
<dbReference type="Proteomes" id="UP001180840">
    <property type="component" value="Unassembled WGS sequence"/>
</dbReference>
<dbReference type="InterPro" id="IPR020843">
    <property type="entry name" value="ER"/>
</dbReference>
<evidence type="ECO:0000256" key="2">
    <source>
        <dbReference type="RuleBase" id="RU364000"/>
    </source>
</evidence>
<dbReference type="InterPro" id="IPR013154">
    <property type="entry name" value="ADH-like_N"/>
</dbReference>
<dbReference type="RefSeq" id="WP_290196109.1">
    <property type="nucleotide sequence ID" value="NZ_CP047654.1"/>
</dbReference>
<evidence type="ECO:0000313" key="5">
    <source>
        <dbReference type="Proteomes" id="UP001180840"/>
    </source>
</evidence>
<dbReference type="InterPro" id="IPR014182">
    <property type="entry name" value="ADH_Zn_typ-1"/>
</dbReference>
<protein>
    <recommendedName>
        <fullName evidence="2">Zinc-type alcohol dehydrogenase-like protein</fullName>
    </recommendedName>
</protein>
<keyword evidence="1" id="KW-0521">NADP</keyword>